<dbReference type="Proteomes" id="UP000215931">
    <property type="component" value="Unassembled WGS sequence"/>
</dbReference>
<protein>
    <submittedName>
        <fullName evidence="1">Uncharacterized protein</fullName>
    </submittedName>
</protein>
<dbReference type="AlphaFoldDB" id="A0A271K8W8"/>
<evidence type="ECO:0000313" key="1">
    <source>
        <dbReference type="EMBL" id="PAP92181.1"/>
    </source>
</evidence>
<accession>A0A271K8W8</accession>
<evidence type="ECO:0000313" key="2">
    <source>
        <dbReference type="Proteomes" id="UP000215931"/>
    </source>
</evidence>
<keyword evidence="2" id="KW-1185">Reference proteome</keyword>
<name>A0A271K8W8_9HYPH</name>
<reference evidence="1 2" key="1">
    <citation type="submission" date="2017-08" db="EMBL/GenBank/DDBJ databases">
        <title>Mesorhizobium wenxinae sp. nov., a novel rhizobial species isolated from root nodules of chickpea (Cicer arietinum L.).</title>
        <authorList>
            <person name="Zhang J."/>
        </authorList>
    </citation>
    <scope>NUCLEOTIDE SEQUENCE [LARGE SCALE GENOMIC DNA]</scope>
    <source>
        <strain evidence="2">WYCCWR 10019</strain>
    </source>
</reference>
<comment type="caution">
    <text evidence="1">The sequence shown here is derived from an EMBL/GenBank/DDBJ whole genome shotgun (WGS) entry which is preliminary data.</text>
</comment>
<gene>
    <name evidence="1" type="ORF">CIT31_30000</name>
</gene>
<dbReference type="EMBL" id="NPKH01000037">
    <property type="protein sequence ID" value="PAP92181.1"/>
    <property type="molecule type" value="Genomic_DNA"/>
</dbReference>
<sequence length="119" mass="12859">MFRLRNTPHQHPKWRGNDGPVDVADDSHAECFARAGIVPVTRLGQGDAILLVAMANSMLIVVARSVSMPDEARLRMSRAVPSPAATHSAARRGRGRFRLLDIEIRSGPVRPSVAALSGL</sequence>
<organism evidence="1 2">
    <name type="scientific">Mesorhizobium wenxiniae</name>
    <dbReference type="NCBI Taxonomy" id="2014805"/>
    <lineage>
        <taxon>Bacteria</taxon>
        <taxon>Pseudomonadati</taxon>
        <taxon>Pseudomonadota</taxon>
        <taxon>Alphaproteobacteria</taxon>
        <taxon>Hyphomicrobiales</taxon>
        <taxon>Phyllobacteriaceae</taxon>
        <taxon>Mesorhizobium</taxon>
    </lineage>
</organism>
<proteinExistence type="predicted"/>